<dbReference type="InterPro" id="IPR011993">
    <property type="entry name" value="PH-like_dom_sf"/>
</dbReference>
<proteinExistence type="predicted"/>
<gene>
    <name evidence="2" type="ORF">TSIB3V08_LOCUS6011</name>
</gene>
<dbReference type="Gene3D" id="2.30.29.30">
    <property type="entry name" value="Pleckstrin-homology domain (PH domain)/Phosphotyrosine-binding domain (PTB)"/>
    <property type="match status" value="1"/>
</dbReference>
<evidence type="ECO:0008006" key="3">
    <source>
        <dbReference type="Google" id="ProtNLM"/>
    </source>
</evidence>
<evidence type="ECO:0000313" key="2">
    <source>
        <dbReference type="EMBL" id="CAD7261889.1"/>
    </source>
</evidence>
<dbReference type="EMBL" id="OC002464">
    <property type="protein sequence ID" value="CAD7261889.1"/>
    <property type="molecule type" value="Genomic_DNA"/>
</dbReference>
<reference evidence="2" key="1">
    <citation type="submission" date="2020-11" db="EMBL/GenBank/DDBJ databases">
        <authorList>
            <person name="Tran Van P."/>
        </authorList>
    </citation>
    <scope>NUCLEOTIDE SEQUENCE</scope>
</reference>
<feature type="compositionally biased region" description="Basic and acidic residues" evidence="1">
    <location>
        <begin position="102"/>
        <end position="112"/>
    </location>
</feature>
<organism evidence="2">
    <name type="scientific">Timema shepardi</name>
    <name type="common">Walking stick</name>
    <dbReference type="NCBI Taxonomy" id="629360"/>
    <lineage>
        <taxon>Eukaryota</taxon>
        <taxon>Metazoa</taxon>
        <taxon>Ecdysozoa</taxon>
        <taxon>Arthropoda</taxon>
        <taxon>Hexapoda</taxon>
        <taxon>Insecta</taxon>
        <taxon>Pterygota</taxon>
        <taxon>Neoptera</taxon>
        <taxon>Polyneoptera</taxon>
        <taxon>Phasmatodea</taxon>
        <taxon>Timematodea</taxon>
        <taxon>Timematoidea</taxon>
        <taxon>Timematidae</taxon>
        <taxon>Timema</taxon>
    </lineage>
</organism>
<sequence length="653" mass="71296">MLERGRLYSYAGVVGNYFPTRNGRSPNPLHTVKSGDRMVASVSGSKKLLVPSWIGGRHESPVPVIPVYTGFDNTVEAYAPSPDGSGEDGDISSTPDDTAPDIDARQEIDHTTRGRGRPRKRNDDVLGGLMSSAGFLVKRGCTLKLVQEATPTGEINDTNLYLRPFCENVERVFQKGLVCNYSALGFTKSAESWHWMKQPDLRNGSSSSYEASVKMVRKKCPRGVYDPVRSILGDEILGEIFLSVLLQCSRLVFRLNLNNSVFLDECWELPDCLTLELVPSKALGICVTSYKSHVCPPANSQRTYAALSREWLDMSALEHATTDAVLDAQFVGGKAVVAGIKRTSVAAEDGKVCVGDILEELNGNHGKVCVGDILEELNGNHVTTNSHGKLGAIMRKGSGKPINLTIIKAHHSKTGDLYPPIINLLHRARLDPDDVRAKQLAALHGVVSSDDALIMNGHEVTYLNCVSTGTHGDVRVIEQGMNLVLQGHTQKINSKVLFECQEMAVSVTDVATNKDSASTRIPSSDPSSSVEIEFESFVLLKHSYMEISSCGKSVSWPLYFAYVAGSSSCCDSEQRCSVVCLPVSYETSDLAVKQGSCISHSLLVSSDRMKHRDQSCNISKSFTCYVFFCSNEDHTNNILQSIAQGFQRTHFAV</sequence>
<evidence type="ECO:0000256" key="1">
    <source>
        <dbReference type="SAM" id="MobiDB-lite"/>
    </source>
</evidence>
<accession>A0A7R9AWP6</accession>
<protein>
    <recommendedName>
        <fullName evidence="3">PDZ domain-containing protein</fullName>
    </recommendedName>
</protein>
<dbReference type="AlphaFoldDB" id="A0A7R9AWP6"/>
<feature type="region of interest" description="Disordered" evidence="1">
    <location>
        <begin position="76"/>
        <end position="124"/>
    </location>
</feature>
<dbReference type="SUPFAM" id="SSF50729">
    <property type="entry name" value="PH domain-like"/>
    <property type="match status" value="1"/>
</dbReference>
<name>A0A7R9AWP6_TIMSH</name>